<evidence type="ECO:0000256" key="1">
    <source>
        <dbReference type="SAM" id="Phobius"/>
    </source>
</evidence>
<dbReference type="Proteomes" id="UP000051936">
    <property type="component" value="Unassembled WGS sequence"/>
</dbReference>
<feature type="transmembrane region" description="Helical" evidence="1">
    <location>
        <begin position="145"/>
        <end position="167"/>
    </location>
</feature>
<keyword evidence="1" id="KW-0812">Transmembrane</keyword>
<dbReference type="EMBL" id="LJYG01000085">
    <property type="protein sequence ID" value="KRQ10126.1"/>
    <property type="molecule type" value="Genomic_DNA"/>
</dbReference>
<accession>A0A0R3DNZ2</accession>
<feature type="transmembrane region" description="Helical" evidence="1">
    <location>
        <begin position="20"/>
        <end position="43"/>
    </location>
</feature>
<feature type="transmembrane region" description="Helical" evidence="1">
    <location>
        <begin position="401"/>
        <end position="429"/>
    </location>
</feature>
<gene>
    <name evidence="2" type="ORF">AOQ71_19325</name>
</gene>
<keyword evidence="1" id="KW-1133">Transmembrane helix</keyword>
<organism evidence="2 3">
    <name type="scientific">Bradyrhizobium manausense</name>
    <dbReference type="NCBI Taxonomy" id="989370"/>
    <lineage>
        <taxon>Bacteria</taxon>
        <taxon>Pseudomonadati</taxon>
        <taxon>Pseudomonadota</taxon>
        <taxon>Alphaproteobacteria</taxon>
        <taxon>Hyphomicrobiales</taxon>
        <taxon>Nitrobacteraceae</taxon>
        <taxon>Bradyrhizobium</taxon>
    </lineage>
</organism>
<feature type="transmembrane region" description="Helical" evidence="1">
    <location>
        <begin position="187"/>
        <end position="207"/>
    </location>
</feature>
<comment type="caution">
    <text evidence="2">The sequence shown here is derived from an EMBL/GenBank/DDBJ whole genome shotgun (WGS) entry which is preliminary data.</text>
</comment>
<sequence>MNASSDVAAVEMPAHDQYGLGLLILCHIVTSCISLIFVVEYFRGLLPLAANSRDLIFAAVAGVIPCVLCSIVFTIRRFSFGYILGFYFYTLILGYLWLVPFSTFPYNHRAAAISAASSGIAFLIPALFVNAPLPRRAVLTARRLDALLAAILVLSMGVLAIGATFRFQFVSLADMYKFRDEIELPRWLQYGIGLISGALLPFAYTCFVQLRRYLLAALCLLLLVLFYPISLTKVALLAPGWLLFLTLLSFYLEARIAVVLTLLLPILAGVLIVLLYRCGLVSEKSFIYFGTVNFRMIAMPSSALDFYNDFFATHPLTHFCHITTLKLVMSCPYKDQLSVYMADNYHVGYFNASLFATEGIASVGLAFAPLSALACGLIIGLGNRASAGLPPRFVLLSSGLLVQMFMNVPLTVALITNGAAVLFLLWYIAPRDLLGDAKRASP</sequence>
<dbReference type="AlphaFoldDB" id="A0A0R3DNZ2"/>
<keyword evidence="1" id="KW-0472">Membrane</keyword>
<proteinExistence type="predicted"/>
<evidence type="ECO:0000313" key="2">
    <source>
        <dbReference type="EMBL" id="KRQ10126.1"/>
    </source>
</evidence>
<name>A0A0R3DNZ2_9BRAD</name>
<reference evidence="2 3" key="1">
    <citation type="submission" date="2015-09" db="EMBL/GenBank/DDBJ databases">
        <title>Draft Genome Sequence of Bradyrhizobium manausense Strain BR 3351T, a Novel Symbiotic Nitrogen-Fixing Alphaproteobacterium Isolated from Brazilian Amazon Rain Forest.</title>
        <authorList>
            <person name="De Araujo J.L."/>
            <person name="Zilli J.E."/>
        </authorList>
    </citation>
    <scope>NUCLEOTIDE SEQUENCE [LARGE SCALE GENOMIC DNA]</scope>
    <source>
        <strain evidence="2 3">BR3351</strain>
    </source>
</reference>
<feature type="transmembrane region" description="Helical" evidence="1">
    <location>
        <begin position="55"/>
        <end position="73"/>
    </location>
</feature>
<feature type="transmembrane region" description="Helical" evidence="1">
    <location>
        <begin position="110"/>
        <end position="133"/>
    </location>
</feature>
<evidence type="ECO:0000313" key="3">
    <source>
        <dbReference type="Proteomes" id="UP000051936"/>
    </source>
</evidence>
<feature type="transmembrane region" description="Helical" evidence="1">
    <location>
        <begin position="214"/>
        <end position="236"/>
    </location>
</feature>
<protein>
    <submittedName>
        <fullName evidence="2">Uncharacterized protein</fullName>
    </submittedName>
</protein>
<feature type="transmembrane region" description="Helical" evidence="1">
    <location>
        <begin position="256"/>
        <end position="276"/>
    </location>
</feature>
<dbReference type="STRING" id="989370.AOQ71_19325"/>
<feature type="transmembrane region" description="Helical" evidence="1">
    <location>
        <begin position="360"/>
        <end position="381"/>
    </location>
</feature>
<keyword evidence="3" id="KW-1185">Reference proteome</keyword>
<feature type="transmembrane region" description="Helical" evidence="1">
    <location>
        <begin position="80"/>
        <end position="98"/>
    </location>
</feature>